<dbReference type="AlphaFoldDB" id="A0A318KT88"/>
<dbReference type="STRING" id="1034346.GCA_000313565_01544"/>
<dbReference type="EMBL" id="JALDAW010000013">
    <property type="protein sequence ID" value="MDY5168170.1"/>
    <property type="molecule type" value="Genomic_DNA"/>
</dbReference>
<dbReference type="Pfam" id="PF22564">
    <property type="entry name" value="HAAS"/>
    <property type="match status" value="1"/>
</dbReference>
<evidence type="ECO:0000313" key="2">
    <source>
        <dbReference type="EMBL" id="MDY5168170.1"/>
    </source>
</evidence>
<reference evidence="2" key="2">
    <citation type="submission" date="2022-03" db="EMBL/GenBank/DDBJ databases">
        <title>First case of bacteraemia caused by Dielma fastidiosa in a patient hospitalised with diverticulitis.</title>
        <authorList>
            <person name="Forman-Ankjaer B."/>
            <person name="Hvid-Jensen F."/>
            <person name="Kobel C.M."/>
            <person name="Greve T."/>
        </authorList>
    </citation>
    <scope>NUCLEOTIDE SEQUENCE</scope>
    <source>
        <strain evidence="2">AUH_DF_2021</strain>
    </source>
</reference>
<feature type="transmembrane region" description="Helical" evidence="1">
    <location>
        <begin position="159"/>
        <end position="183"/>
    </location>
</feature>
<dbReference type="Proteomes" id="UP001276902">
    <property type="component" value="Unassembled WGS sequence"/>
</dbReference>
<feature type="transmembrane region" description="Helical" evidence="1">
    <location>
        <begin position="124"/>
        <end position="147"/>
    </location>
</feature>
<evidence type="ECO:0000313" key="4">
    <source>
        <dbReference type="Proteomes" id="UP000247612"/>
    </source>
</evidence>
<evidence type="ECO:0000313" key="3">
    <source>
        <dbReference type="EMBL" id="PXX80048.1"/>
    </source>
</evidence>
<comment type="caution">
    <text evidence="3">The sequence shown here is derived from an EMBL/GenBank/DDBJ whole genome shotgun (WGS) entry which is preliminary data.</text>
</comment>
<keyword evidence="1" id="KW-1133">Transmembrane helix</keyword>
<dbReference type="Proteomes" id="UP000247612">
    <property type="component" value="Unassembled WGS sequence"/>
</dbReference>
<keyword evidence="4" id="KW-1185">Reference proteome</keyword>
<keyword evidence="1" id="KW-0472">Membrane</keyword>
<sequence>MTKKEYIYHLKNRLRNLPIDEVESAVDYVSELFDEAGEENAEEVARDLGSPAKFAAQIRAEYAINQHCLPEDTTTVYREKPKSNNGWKTLALILLGIAALPVGLPLVLVLAVLIFVAVVVGVCLLFALGCVLLAGFIAVCSLVYAGFKMLTVSLASGLMSIGLGLIGISGVVLIATAAIYLFIKLKPIVINGFANLYNRLKGDKEHVDE</sequence>
<dbReference type="RefSeq" id="WP_022937847.1">
    <property type="nucleotide sequence ID" value="NZ_BAABZA010000005.1"/>
</dbReference>
<name>A0A318KT88_9FIRM</name>
<accession>A0A318KT88</accession>
<reference evidence="3 4" key="1">
    <citation type="submission" date="2018-05" db="EMBL/GenBank/DDBJ databases">
        <title>Genomic Encyclopedia of Type Strains, Phase IV (KMG-IV): sequencing the most valuable type-strain genomes for metagenomic binning, comparative biology and taxonomic classification.</title>
        <authorList>
            <person name="Goeker M."/>
        </authorList>
    </citation>
    <scope>NUCLEOTIDE SEQUENCE [LARGE SCALE GENOMIC DNA]</scope>
    <source>
        <strain evidence="3 4">JC118</strain>
    </source>
</reference>
<organism evidence="3 4">
    <name type="scientific">Dielma fastidiosa</name>
    <dbReference type="NCBI Taxonomy" id="1034346"/>
    <lineage>
        <taxon>Bacteria</taxon>
        <taxon>Bacillati</taxon>
        <taxon>Bacillota</taxon>
        <taxon>Erysipelotrichia</taxon>
        <taxon>Erysipelotrichales</taxon>
        <taxon>Erysipelotrichaceae</taxon>
        <taxon>Dielma</taxon>
    </lineage>
</organism>
<proteinExistence type="predicted"/>
<gene>
    <name evidence="3" type="ORF">DES51_10450</name>
    <name evidence="2" type="ORF">MQE39_08570</name>
</gene>
<dbReference type="EMBL" id="QJKH01000004">
    <property type="protein sequence ID" value="PXX80048.1"/>
    <property type="molecule type" value="Genomic_DNA"/>
</dbReference>
<feature type="transmembrane region" description="Helical" evidence="1">
    <location>
        <begin position="90"/>
        <end position="118"/>
    </location>
</feature>
<protein>
    <submittedName>
        <fullName evidence="2">DUF1700 domain-containing protein</fullName>
    </submittedName>
    <submittedName>
        <fullName evidence="3">Putative membrane protein</fullName>
    </submittedName>
</protein>
<evidence type="ECO:0000256" key="1">
    <source>
        <dbReference type="SAM" id="Phobius"/>
    </source>
</evidence>
<dbReference type="GeneID" id="94442026"/>
<keyword evidence="1" id="KW-0812">Transmembrane</keyword>